<protein>
    <recommendedName>
        <fullName evidence="3">Arginine-hydroxylase NDUFAF5, mitochondrial</fullName>
    </recommendedName>
    <alternativeName>
        <fullName evidence="4">NADH dehydrogenase [ubiquinone] 1 alpha subcomplex assembly factor 5</fullName>
    </alternativeName>
    <alternativeName>
        <fullName evidence="5">Putative methyltransferase NDUFAF5</fullName>
    </alternativeName>
</protein>
<sequence length="334" mass="37571">MFLSKASLLTSSILFQPSLCGIKVLITKSYSSNKGTTNVFDEKTKVHQKRIAAKFQDEHIYDYLKNEVAERVADRLADILKYFPKALDFGAGKGYLAKHLNKEDIGKLYQLESTKEMLDLCKHTDLDVENIVYQDGKFPFEENSLDLILSSLSLHWINDLPAIFSQLYHCLKEDGVFLAAMFGTDTLFELRCALQLAEIEREGGFGPHVSPFTEMRDVSALLNGAGFNLTTIDQDEIIISYPSMFELMHDLKGMGENNATWTRKNILHRDSMLAAAAIYNELYGDGDGSIPATFQIIYMIGWKPSKSQPKPLERGSATASFKDLENIALQVDKK</sequence>
<dbReference type="PANTHER" id="PTHR13090">
    <property type="entry name" value="ARGININE-HYDROXYLASE NDUFAF5, MITOCHONDRIAL"/>
    <property type="match status" value="1"/>
</dbReference>
<keyword evidence="7" id="KW-1185">Reference proteome</keyword>
<dbReference type="InterPro" id="IPR050602">
    <property type="entry name" value="Malonyl-ACP_OMT"/>
</dbReference>
<dbReference type="PANTHER" id="PTHR13090:SF1">
    <property type="entry name" value="ARGININE-HYDROXYLASE NDUFAF5, MITOCHONDRIAL"/>
    <property type="match status" value="1"/>
</dbReference>
<evidence type="ECO:0000256" key="3">
    <source>
        <dbReference type="ARBA" id="ARBA00040937"/>
    </source>
</evidence>
<accession>A0ABM4DQH0</accession>
<evidence type="ECO:0000259" key="6">
    <source>
        <dbReference type="Pfam" id="PF08241"/>
    </source>
</evidence>
<feature type="domain" description="Methyltransferase type 11" evidence="6">
    <location>
        <begin position="87"/>
        <end position="178"/>
    </location>
</feature>
<dbReference type="Gene3D" id="3.40.50.150">
    <property type="entry name" value="Vaccinia Virus protein VP39"/>
    <property type="match status" value="1"/>
</dbReference>
<dbReference type="SUPFAM" id="SSF53335">
    <property type="entry name" value="S-adenosyl-L-methionine-dependent methyltransferases"/>
    <property type="match status" value="1"/>
</dbReference>
<dbReference type="InterPro" id="IPR029063">
    <property type="entry name" value="SAM-dependent_MTases_sf"/>
</dbReference>
<keyword evidence="2" id="KW-0808">Transferase</keyword>
<reference evidence="8" key="1">
    <citation type="submission" date="2025-08" db="UniProtKB">
        <authorList>
            <consortium name="RefSeq"/>
        </authorList>
    </citation>
    <scope>IDENTIFICATION</scope>
</reference>
<dbReference type="InterPro" id="IPR013216">
    <property type="entry name" value="Methyltransf_11"/>
</dbReference>
<evidence type="ECO:0000256" key="2">
    <source>
        <dbReference type="ARBA" id="ARBA00022679"/>
    </source>
</evidence>
<dbReference type="Proteomes" id="UP001652625">
    <property type="component" value="Chromosome 15"/>
</dbReference>
<evidence type="ECO:0000256" key="1">
    <source>
        <dbReference type="ARBA" id="ARBA00022603"/>
    </source>
</evidence>
<gene>
    <name evidence="8" type="primary">LOC100210831</name>
</gene>
<dbReference type="Pfam" id="PF08241">
    <property type="entry name" value="Methyltransf_11"/>
    <property type="match status" value="1"/>
</dbReference>
<organism evidence="7 8">
    <name type="scientific">Hydra vulgaris</name>
    <name type="common">Hydra</name>
    <name type="synonym">Hydra attenuata</name>
    <dbReference type="NCBI Taxonomy" id="6087"/>
    <lineage>
        <taxon>Eukaryota</taxon>
        <taxon>Metazoa</taxon>
        <taxon>Cnidaria</taxon>
        <taxon>Hydrozoa</taxon>
        <taxon>Hydroidolina</taxon>
        <taxon>Anthoathecata</taxon>
        <taxon>Aplanulata</taxon>
        <taxon>Hydridae</taxon>
        <taxon>Hydra</taxon>
    </lineage>
</organism>
<dbReference type="RefSeq" id="XP_065676842.1">
    <property type="nucleotide sequence ID" value="XM_065820770.1"/>
</dbReference>
<proteinExistence type="predicted"/>
<evidence type="ECO:0000256" key="5">
    <source>
        <dbReference type="ARBA" id="ARBA00042549"/>
    </source>
</evidence>
<evidence type="ECO:0000256" key="4">
    <source>
        <dbReference type="ARBA" id="ARBA00041833"/>
    </source>
</evidence>
<dbReference type="GeneID" id="100210831"/>
<name>A0ABM4DQH0_HYDVU</name>
<evidence type="ECO:0000313" key="8">
    <source>
        <dbReference type="RefSeq" id="XP_065676842.1"/>
    </source>
</evidence>
<evidence type="ECO:0000313" key="7">
    <source>
        <dbReference type="Proteomes" id="UP001652625"/>
    </source>
</evidence>
<keyword evidence="1" id="KW-0489">Methyltransferase</keyword>